<dbReference type="Proteomes" id="UP000010164">
    <property type="component" value="Unassembled WGS sequence"/>
</dbReference>
<evidence type="ECO:0000256" key="3">
    <source>
        <dbReference type="ARBA" id="ARBA00022989"/>
    </source>
</evidence>
<dbReference type="GO" id="GO:0016740">
    <property type="term" value="F:transferase activity"/>
    <property type="evidence" value="ECO:0007669"/>
    <property type="project" value="UniProtKB-ARBA"/>
</dbReference>
<dbReference type="Gene3D" id="1.20.120.1630">
    <property type="match status" value="1"/>
</dbReference>
<dbReference type="EMBL" id="AMRJ01000002">
    <property type="protein sequence ID" value="EKF75741.1"/>
    <property type="molecule type" value="Genomic_DNA"/>
</dbReference>
<evidence type="ECO:0000256" key="1">
    <source>
        <dbReference type="ARBA" id="ARBA00004127"/>
    </source>
</evidence>
<keyword evidence="3 5" id="KW-1133">Transmembrane helix</keyword>
<dbReference type="PATRIC" id="fig|1177179.3.peg.537"/>
<dbReference type="eggNOG" id="COG2020">
    <property type="taxonomic scope" value="Bacteria"/>
</dbReference>
<protein>
    <recommendedName>
        <fullName evidence="8">Isoprenylcysteine carboxyl methyltransferase</fullName>
    </recommendedName>
</protein>
<dbReference type="AlphaFoldDB" id="L0WFC5"/>
<keyword evidence="2 5" id="KW-0812">Transmembrane</keyword>
<sequence>MPPPALYLGGLLMGYGLDHAVHPPRIQFPGQPWLALVLLVLGTLLVVTAVWQLRRAHTTLMPHRAASKLLTKGAFALSRNPIYLGFACIYLAMVLTQASIGMLVMLAPVLWVIHTHVIAAEEAFHAQQFGSQWQDYCSRVRRWL</sequence>
<accession>L0WFC5</accession>
<dbReference type="PANTHER" id="PTHR12714:SF9">
    <property type="entry name" value="PROTEIN-S-ISOPRENYLCYSTEINE O-METHYLTRANSFERASE"/>
    <property type="match status" value="1"/>
</dbReference>
<keyword evidence="7" id="KW-1185">Reference proteome</keyword>
<evidence type="ECO:0008006" key="8">
    <source>
        <dbReference type="Google" id="ProtNLM"/>
    </source>
</evidence>
<gene>
    <name evidence="6" type="ORF">A11A3_02692</name>
</gene>
<comment type="caution">
    <text evidence="6">The sequence shown here is derived from an EMBL/GenBank/DDBJ whole genome shotgun (WGS) entry which is preliminary data.</text>
</comment>
<feature type="transmembrane region" description="Helical" evidence="5">
    <location>
        <begin position="33"/>
        <end position="53"/>
    </location>
</feature>
<evidence type="ECO:0000313" key="6">
    <source>
        <dbReference type="EMBL" id="EKF75741.1"/>
    </source>
</evidence>
<proteinExistence type="predicted"/>
<dbReference type="Pfam" id="PF04191">
    <property type="entry name" value="PEMT"/>
    <property type="match status" value="1"/>
</dbReference>
<evidence type="ECO:0000256" key="5">
    <source>
        <dbReference type="SAM" id="Phobius"/>
    </source>
</evidence>
<evidence type="ECO:0000256" key="2">
    <source>
        <dbReference type="ARBA" id="ARBA00022692"/>
    </source>
</evidence>
<name>L0WFC5_9GAMM</name>
<dbReference type="GO" id="GO:0012505">
    <property type="term" value="C:endomembrane system"/>
    <property type="evidence" value="ECO:0007669"/>
    <property type="project" value="UniProtKB-SubCell"/>
</dbReference>
<organism evidence="6 7">
    <name type="scientific">Alcanivorax hongdengensis A-11-3</name>
    <dbReference type="NCBI Taxonomy" id="1177179"/>
    <lineage>
        <taxon>Bacteria</taxon>
        <taxon>Pseudomonadati</taxon>
        <taxon>Pseudomonadota</taxon>
        <taxon>Gammaproteobacteria</taxon>
        <taxon>Oceanospirillales</taxon>
        <taxon>Alcanivoracaceae</taxon>
        <taxon>Alcanivorax</taxon>
    </lineage>
</organism>
<evidence type="ECO:0000256" key="4">
    <source>
        <dbReference type="ARBA" id="ARBA00023136"/>
    </source>
</evidence>
<dbReference type="PANTHER" id="PTHR12714">
    <property type="entry name" value="PROTEIN-S ISOPRENYLCYSTEINE O-METHYLTRANSFERASE"/>
    <property type="match status" value="1"/>
</dbReference>
<comment type="subcellular location">
    <subcellularLocation>
        <location evidence="1">Endomembrane system</location>
        <topology evidence="1">Multi-pass membrane protein</topology>
    </subcellularLocation>
</comment>
<reference evidence="6 7" key="1">
    <citation type="journal article" date="2012" name="J. Bacteriol.">
        <title>Genome Sequence of the Alkane-Degrading Bacterium Alcanivorax hongdengensis Type Strain A-11-3.</title>
        <authorList>
            <person name="Lai Q."/>
            <person name="Shao Z."/>
        </authorList>
    </citation>
    <scope>NUCLEOTIDE SEQUENCE [LARGE SCALE GENOMIC DNA]</scope>
    <source>
        <strain evidence="6 7">A-11-3</strain>
    </source>
</reference>
<feature type="transmembrane region" description="Helical" evidence="5">
    <location>
        <begin position="74"/>
        <end position="93"/>
    </location>
</feature>
<keyword evidence="4 5" id="KW-0472">Membrane</keyword>
<dbReference type="InterPro" id="IPR007318">
    <property type="entry name" value="Phopholipid_MeTrfase"/>
</dbReference>
<evidence type="ECO:0000313" key="7">
    <source>
        <dbReference type="Proteomes" id="UP000010164"/>
    </source>
</evidence>